<dbReference type="EMBL" id="QKWW01000021">
    <property type="protein sequence ID" value="PZT56299.1"/>
    <property type="molecule type" value="Genomic_DNA"/>
</dbReference>
<protein>
    <submittedName>
        <fullName evidence="1">Uncharacterized protein</fullName>
    </submittedName>
</protein>
<gene>
    <name evidence="1" type="ORF">DN757_07205</name>
</gene>
<accession>A0A2W6NKL2</accession>
<evidence type="ECO:0000313" key="2">
    <source>
        <dbReference type="Proteomes" id="UP000249204"/>
    </source>
</evidence>
<evidence type="ECO:0000313" key="1">
    <source>
        <dbReference type="EMBL" id="PZT56299.1"/>
    </source>
</evidence>
<dbReference type="Proteomes" id="UP000249204">
    <property type="component" value="Unassembled WGS sequence"/>
</dbReference>
<organism evidence="1 2">
    <name type="scientific">Paenibacillus silvae</name>
    <dbReference type="NCBI Taxonomy" id="1325358"/>
    <lineage>
        <taxon>Bacteria</taxon>
        <taxon>Bacillati</taxon>
        <taxon>Bacillota</taxon>
        <taxon>Bacilli</taxon>
        <taxon>Bacillales</taxon>
        <taxon>Paenibacillaceae</taxon>
        <taxon>Paenibacillus</taxon>
    </lineage>
</organism>
<comment type="caution">
    <text evidence="1">The sequence shown here is derived from an EMBL/GenBank/DDBJ whole genome shotgun (WGS) entry which is preliminary data.</text>
</comment>
<dbReference type="AlphaFoldDB" id="A0A2W6NKL2"/>
<proteinExistence type="predicted"/>
<sequence length="59" mass="6609">MCVGPPGKVLTFKAKELHTVGVDFGPGADVTIPSDKDNLNAWEYDDFPDYWEERPQKSP</sequence>
<name>A0A2W6NKL2_9BACL</name>
<reference evidence="1 2" key="1">
    <citation type="submission" date="2018-06" db="EMBL/GenBank/DDBJ databases">
        <title>Isolation of heavy metals resistant Paenibacillus silvae NC2 from Gold-Copper mine in ZiJin, China.</title>
        <authorList>
            <person name="Xu J."/>
            <person name="Mazhar H.S."/>
            <person name="Rensing C."/>
        </authorList>
    </citation>
    <scope>NUCLEOTIDE SEQUENCE [LARGE SCALE GENOMIC DNA]</scope>
    <source>
        <strain evidence="1 2">NC2</strain>
    </source>
</reference>